<protein>
    <submittedName>
        <fullName evidence="1">Uncharacterized protein</fullName>
    </submittedName>
</protein>
<dbReference type="EMBL" id="LR877158">
    <property type="protein sequence ID" value="CAD2219506.1"/>
    <property type="molecule type" value="Genomic_DNA"/>
</dbReference>
<reference evidence="1 2" key="1">
    <citation type="submission" date="2020-08" db="EMBL/GenBank/DDBJ databases">
        <authorList>
            <person name="Newling K."/>
            <person name="Davey J."/>
            <person name="Forrester S."/>
        </authorList>
    </citation>
    <scope>NUCLEOTIDE SEQUENCE [LARGE SCALE GENOMIC DNA]</scope>
    <source>
        <strain evidence="2">Crithidia deanei Carvalho (ATCC PRA-265)</strain>
    </source>
</reference>
<accession>A0A7G2CIB5</accession>
<sequence>MRSSLLRRVPSYPSPHSQFPLPAPKFRKTAVEWRYHYGHGARLGQYGPLRDRADYEHADGTPIAITRSRFAFQHHTDHLLVQLIRAGAAVERYEEERLLPAVPGTAEQRAWDVSIPLYLQDVDEKGKAPVPSSVLGRHLEEVFADRQTAAPTQVEDRHSGESLEPNTLFATYDPSAFVVSENDRTSSIEQKRPIWSRRRWALNDNFMVPKSPKPKNTIKGE</sequence>
<proteinExistence type="predicted"/>
<dbReference type="AlphaFoldDB" id="A0A7G2CIB5"/>
<dbReference type="OrthoDB" id="257566at2759"/>
<evidence type="ECO:0000313" key="1">
    <source>
        <dbReference type="EMBL" id="CAD2219506.1"/>
    </source>
</evidence>
<dbReference type="Proteomes" id="UP000515908">
    <property type="component" value="Chromosome 14"/>
</dbReference>
<dbReference type="VEuPathDB" id="TriTrypDB:ADEAN_000701400"/>
<organism evidence="1 2">
    <name type="scientific">Angomonas deanei</name>
    <dbReference type="NCBI Taxonomy" id="59799"/>
    <lineage>
        <taxon>Eukaryota</taxon>
        <taxon>Discoba</taxon>
        <taxon>Euglenozoa</taxon>
        <taxon>Kinetoplastea</taxon>
        <taxon>Metakinetoplastina</taxon>
        <taxon>Trypanosomatida</taxon>
        <taxon>Trypanosomatidae</taxon>
        <taxon>Strigomonadinae</taxon>
        <taxon>Angomonas</taxon>
    </lineage>
</organism>
<gene>
    <name evidence="1" type="ORF">ADEAN_000701400</name>
</gene>
<keyword evidence="2" id="KW-1185">Reference proteome</keyword>
<evidence type="ECO:0000313" key="2">
    <source>
        <dbReference type="Proteomes" id="UP000515908"/>
    </source>
</evidence>
<name>A0A7G2CIB5_9TRYP</name>